<name>A0A183GG36_HELPZ</name>
<protein>
    <submittedName>
        <fullName evidence="3">Calpain catalytic domain-containing protein</fullName>
    </submittedName>
</protein>
<evidence type="ECO:0000313" key="3">
    <source>
        <dbReference type="WBParaSite" id="HPBE_0002141201-mRNA-1"/>
    </source>
</evidence>
<keyword evidence="2" id="KW-1185">Reference proteome</keyword>
<accession>A0A183GG36</accession>
<reference evidence="1 2" key="1">
    <citation type="submission" date="2018-11" db="EMBL/GenBank/DDBJ databases">
        <authorList>
            <consortium name="Pathogen Informatics"/>
        </authorList>
    </citation>
    <scope>NUCLEOTIDE SEQUENCE [LARGE SCALE GENOMIC DNA]</scope>
</reference>
<evidence type="ECO:0000313" key="2">
    <source>
        <dbReference type="Proteomes" id="UP000050761"/>
    </source>
</evidence>
<dbReference type="OrthoDB" id="5875639at2759"/>
<gene>
    <name evidence="1" type="ORF">HPBE_LOCUS21412</name>
</gene>
<organism evidence="2 3">
    <name type="scientific">Heligmosomoides polygyrus</name>
    <name type="common">Parasitic roundworm</name>
    <dbReference type="NCBI Taxonomy" id="6339"/>
    <lineage>
        <taxon>Eukaryota</taxon>
        <taxon>Metazoa</taxon>
        <taxon>Ecdysozoa</taxon>
        <taxon>Nematoda</taxon>
        <taxon>Chromadorea</taxon>
        <taxon>Rhabditida</taxon>
        <taxon>Rhabditina</taxon>
        <taxon>Rhabditomorpha</taxon>
        <taxon>Strongyloidea</taxon>
        <taxon>Heligmosomidae</taxon>
        <taxon>Heligmosomoides</taxon>
    </lineage>
</organism>
<dbReference type="AlphaFoldDB" id="A0A183GG36"/>
<dbReference type="Gene3D" id="2.60.40.3770">
    <property type="match status" value="1"/>
</dbReference>
<sequence>MPSQQDELAPPVQEEVIPLSREDFEELCKLASPQGVALWDPFLSDAPSSSVKQSFVRPGLQKQFEFNTEVLSIISSCVRALPEEHQEKSDGHQAFVVSCSPKGTPSKLRFHFNIARQSQICSIRCGKNWRYFTLEGVLKYIGDPQAPLTSLMGTSSAHNDFVWPNFTHIFNLVLGWYRTLAQPPSASWLRCSSPTSAYNG</sequence>
<dbReference type="EMBL" id="UZAH01032977">
    <property type="protein sequence ID" value="VDP25183.1"/>
    <property type="molecule type" value="Genomic_DNA"/>
</dbReference>
<dbReference type="WBParaSite" id="HPBE_0002141201-mRNA-1">
    <property type="protein sequence ID" value="HPBE_0002141201-mRNA-1"/>
    <property type="gene ID" value="HPBE_0002141201"/>
</dbReference>
<accession>A0A3P8FSL6</accession>
<reference evidence="3" key="2">
    <citation type="submission" date="2019-09" db="UniProtKB">
        <authorList>
            <consortium name="WormBaseParasite"/>
        </authorList>
    </citation>
    <scope>IDENTIFICATION</scope>
</reference>
<evidence type="ECO:0000313" key="1">
    <source>
        <dbReference type="EMBL" id="VDP25183.1"/>
    </source>
</evidence>
<proteinExistence type="predicted"/>
<dbReference type="Proteomes" id="UP000050761">
    <property type="component" value="Unassembled WGS sequence"/>
</dbReference>